<gene>
    <name evidence="2" type="ORF">PMG25_01930</name>
</gene>
<dbReference type="InterPro" id="IPR013216">
    <property type="entry name" value="Methyltransf_11"/>
</dbReference>
<name>A0ABT7B104_9CYAN</name>
<comment type="caution">
    <text evidence="2">The sequence shown here is derived from an EMBL/GenBank/DDBJ whole genome shotgun (WGS) entry which is preliminary data.</text>
</comment>
<dbReference type="CDD" id="cd02440">
    <property type="entry name" value="AdoMet_MTases"/>
    <property type="match status" value="1"/>
</dbReference>
<dbReference type="Gene3D" id="3.40.50.150">
    <property type="entry name" value="Vaccinia Virus protein VP39"/>
    <property type="match status" value="1"/>
</dbReference>
<dbReference type="Pfam" id="PF08241">
    <property type="entry name" value="Methyltransf_11"/>
    <property type="match status" value="1"/>
</dbReference>
<dbReference type="EMBL" id="JAQOSO010000007">
    <property type="protein sequence ID" value="MDJ1172846.1"/>
    <property type="molecule type" value="Genomic_DNA"/>
</dbReference>
<dbReference type="Proteomes" id="UP001235849">
    <property type="component" value="Unassembled WGS sequence"/>
</dbReference>
<protein>
    <submittedName>
        <fullName evidence="2">Methyltransferase domain-containing protein</fullName>
    </submittedName>
</protein>
<evidence type="ECO:0000313" key="2">
    <source>
        <dbReference type="EMBL" id="MDJ1172846.1"/>
    </source>
</evidence>
<dbReference type="SUPFAM" id="SSF53335">
    <property type="entry name" value="S-adenosyl-L-methionine-dependent methyltransferases"/>
    <property type="match status" value="1"/>
</dbReference>
<evidence type="ECO:0000313" key="3">
    <source>
        <dbReference type="Proteomes" id="UP001235849"/>
    </source>
</evidence>
<keyword evidence="3" id="KW-1185">Reference proteome</keyword>
<accession>A0ABT7B104</accession>
<dbReference type="GO" id="GO:0032259">
    <property type="term" value="P:methylation"/>
    <property type="evidence" value="ECO:0007669"/>
    <property type="project" value="UniProtKB-KW"/>
</dbReference>
<keyword evidence="2" id="KW-0489">Methyltransferase</keyword>
<dbReference type="RefSeq" id="WP_283765226.1">
    <property type="nucleotide sequence ID" value="NZ_JAQOSO010000007.1"/>
</dbReference>
<feature type="domain" description="Methyltransferase type 11" evidence="1">
    <location>
        <begin position="60"/>
        <end position="152"/>
    </location>
</feature>
<sequence>MKQITIPPESPASWQEVFYYDQIEIYGDRRVLGHTYAYQNRRQVVIDLVQKVAQPGAKVLDVAASQGNYSLWLAELGYQVTWNDLRSELVDYVKMKYEKGDIEYAPGNLFDLGFDSCFDVVLITEIIEHVAHPDQFLQKISQLVKPGGYIVMTTPNGEYIRHNLPKFSDCPDPSLYEEQQFSPNSDGHIFLMHTDEIPPLVNQAGLEIEEIRLFTNSLTNGHIKLEYLLKVLPKGVVDGMEKLTGSLPFSLQRKLHKGMAVLIRRSPEPESKG</sequence>
<reference evidence="2 3" key="1">
    <citation type="submission" date="2023-01" db="EMBL/GenBank/DDBJ databases">
        <title>Novel diversity within Roseofilum (Cyanobacteria; Desertifilaceae) from marine benthic mats with descriptions of four novel species.</title>
        <authorList>
            <person name="Wang Y."/>
            <person name="Berthold D.E."/>
            <person name="Hu J."/>
            <person name="Lefler F.W."/>
            <person name="Laughinghouse H.D. IV."/>
        </authorList>
    </citation>
    <scope>NUCLEOTIDE SEQUENCE [LARGE SCALE GENOMIC DNA]</scope>
    <source>
        <strain evidence="2 3">BLCC-M114</strain>
    </source>
</reference>
<organism evidence="2 3">
    <name type="scientific">Roseofilum capinflatum BLCC-M114</name>
    <dbReference type="NCBI Taxonomy" id="3022440"/>
    <lineage>
        <taxon>Bacteria</taxon>
        <taxon>Bacillati</taxon>
        <taxon>Cyanobacteriota</taxon>
        <taxon>Cyanophyceae</taxon>
        <taxon>Desertifilales</taxon>
        <taxon>Desertifilaceae</taxon>
        <taxon>Roseofilum</taxon>
        <taxon>Roseofilum capinflatum</taxon>
    </lineage>
</organism>
<proteinExistence type="predicted"/>
<keyword evidence="2" id="KW-0808">Transferase</keyword>
<evidence type="ECO:0000259" key="1">
    <source>
        <dbReference type="Pfam" id="PF08241"/>
    </source>
</evidence>
<dbReference type="GO" id="GO:0008168">
    <property type="term" value="F:methyltransferase activity"/>
    <property type="evidence" value="ECO:0007669"/>
    <property type="project" value="UniProtKB-KW"/>
</dbReference>
<dbReference type="PANTHER" id="PTHR43861">
    <property type="entry name" value="TRANS-ACONITATE 2-METHYLTRANSFERASE-RELATED"/>
    <property type="match status" value="1"/>
</dbReference>
<dbReference type="InterPro" id="IPR029063">
    <property type="entry name" value="SAM-dependent_MTases_sf"/>
</dbReference>